<comment type="subcellular location">
    <subcellularLocation>
        <location evidence="1">Membrane</location>
        <topology evidence="1">Multi-pass membrane protein</topology>
    </subcellularLocation>
</comment>
<dbReference type="InterPro" id="IPR004761">
    <property type="entry name" value="Spore_GerAB"/>
</dbReference>
<feature type="transmembrane region" description="Helical" evidence="8">
    <location>
        <begin position="7"/>
        <end position="27"/>
    </location>
</feature>
<comment type="caution">
    <text evidence="9">The sequence shown here is derived from an EMBL/GenBank/DDBJ whole genome shotgun (WGS) entry which is preliminary data.</text>
</comment>
<sequence length="362" mass="41096">MQTNQHSLPIIIFFISTIIGVGIVTLPRETATIVGQPNMWISVILGAMIAFMNALFIFMLMKKYPLKTVFDIAPELVGKWIGKLLNLIFVCYTIAISAYIIRTMAEIVNYYLLDKTPKFVVLLVFVLSCMYLVSTGLSNILLFLQLYFPIILLMFLLLTLLSIKNIEPSHLRPIMYMDGIDLLKGVNSTFFSFVGYELLMVLSGQHRLTRWKPVVFILGMSIGSVCFIYVLFFILNIGVLSIEELKVITFPTIEMAKAIEFQGFFFERFELLFLFGWIITIFTTLTAYYYSAMIGVCKTVNCKNSLLMNAIIGLLILTLSLLPSGITELFSYGTYLNYLSYASLIAIPLVLFLFSFRKGAMK</sequence>
<feature type="transmembrane region" description="Helical" evidence="8">
    <location>
        <begin position="306"/>
        <end position="326"/>
    </location>
</feature>
<evidence type="ECO:0000256" key="8">
    <source>
        <dbReference type="SAM" id="Phobius"/>
    </source>
</evidence>
<feature type="transmembrane region" description="Helical" evidence="8">
    <location>
        <begin position="271"/>
        <end position="294"/>
    </location>
</feature>
<keyword evidence="6 8" id="KW-1133">Transmembrane helix</keyword>
<dbReference type="PANTHER" id="PTHR34975:SF2">
    <property type="entry name" value="SPORE GERMINATION PROTEIN A2"/>
    <property type="match status" value="1"/>
</dbReference>
<evidence type="ECO:0000256" key="7">
    <source>
        <dbReference type="ARBA" id="ARBA00023136"/>
    </source>
</evidence>
<protein>
    <submittedName>
        <fullName evidence="9">Endospore germination permease</fullName>
    </submittedName>
</protein>
<evidence type="ECO:0000313" key="9">
    <source>
        <dbReference type="EMBL" id="MYL64506.1"/>
    </source>
</evidence>
<evidence type="ECO:0000256" key="4">
    <source>
        <dbReference type="ARBA" id="ARBA00022544"/>
    </source>
</evidence>
<feature type="transmembrane region" description="Helical" evidence="8">
    <location>
        <begin position="116"/>
        <end position="133"/>
    </location>
</feature>
<dbReference type="EMBL" id="WMEY01000004">
    <property type="protein sequence ID" value="MYL64506.1"/>
    <property type="molecule type" value="Genomic_DNA"/>
</dbReference>
<dbReference type="GO" id="GO:0016020">
    <property type="term" value="C:membrane"/>
    <property type="evidence" value="ECO:0007669"/>
    <property type="project" value="UniProtKB-SubCell"/>
</dbReference>
<feature type="transmembrane region" description="Helical" evidence="8">
    <location>
        <begin position="80"/>
        <end position="101"/>
    </location>
</feature>
<evidence type="ECO:0000313" key="10">
    <source>
        <dbReference type="Proteomes" id="UP000447833"/>
    </source>
</evidence>
<keyword evidence="4" id="KW-0309">Germination</keyword>
<dbReference type="PANTHER" id="PTHR34975">
    <property type="entry name" value="SPORE GERMINATION PROTEIN A2"/>
    <property type="match status" value="1"/>
</dbReference>
<keyword evidence="3" id="KW-0813">Transport</keyword>
<proteinExistence type="inferred from homology"/>
<evidence type="ECO:0000256" key="2">
    <source>
        <dbReference type="ARBA" id="ARBA00007998"/>
    </source>
</evidence>
<feature type="transmembrane region" description="Helical" evidence="8">
    <location>
        <begin position="214"/>
        <end position="235"/>
    </location>
</feature>
<accession>A0A845F1C2</accession>
<name>A0A845F1C2_9BACL</name>
<dbReference type="Proteomes" id="UP000447833">
    <property type="component" value="Unassembled WGS sequence"/>
</dbReference>
<evidence type="ECO:0000256" key="1">
    <source>
        <dbReference type="ARBA" id="ARBA00004141"/>
    </source>
</evidence>
<keyword evidence="5 8" id="KW-0812">Transmembrane</keyword>
<dbReference type="AlphaFoldDB" id="A0A845F1C2"/>
<comment type="similarity">
    <text evidence="2">Belongs to the amino acid-polyamine-organocation (APC) superfamily. Spore germination protein (SGP) (TC 2.A.3.9) family.</text>
</comment>
<gene>
    <name evidence="9" type="ORF">GLW07_14200</name>
</gene>
<dbReference type="NCBIfam" id="TIGR00912">
    <property type="entry name" value="2A0309"/>
    <property type="match status" value="1"/>
</dbReference>
<keyword evidence="7 8" id="KW-0472">Membrane</keyword>
<dbReference type="RefSeq" id="WP_160919948.1">
    <property type="nucleotide sequence ID" value="NZ_WMEY01000004.1"/>
</dbReference>
<reference evidence="9 10" key="1">
    <citation type="submission" date="2019-11" db="EMBL/GenBank/DDBJ databases">
        <title>Genome sequences of 17 halophilic strains isolated from different environments.</title>
        <authorList>
            <person name="Furrow R.E."/>
        </authorList>
    </citation>
    <scope>NUCLEOTIDE SEQUENCE [LARGE SCALE GENOMIC DNA]</scope>
    <source>
        <strain evidence="9 10">22506_14_FS</strain>
    </source>
</reference>
<evidence type="ECO:0000256" key="3">
    <source>
        <dbReference type="ARBA" id="ARBA00022448"/>
    </source>
</evidence>
<feature type="transmembrane region" description="Helical" evidence="8">
    <location>
        <begin position="338"/>
        <end position="356"/>
    </location>
</feature>
<evidence type="ECO:0000256" key="5">
    <source>
        <dbReference type="ARBA" id="ARBA00022692"/>
    </source>
</evidence>
<feature type="transmembrane region" description="Helical" evidence="8">
    <location>
        <begin position="140"/>
        <end position="163"/>
    </location>
</feature>
<feature type="transmembrane region" description="Helical" evidence="8">
    <location>
        <begin position="39"/>
        <end position="60"/>
    </location>
</feature>
<organism evidence="9 10">
    <name type="scientific">Guptibacillus hwajinpoensis</name>
    <dbReference type="NCBI Taxonomy" id="208199"/>
    <lineage>
        <taxon>Bacteria</taxon>
        <taxon>Bacillati</taxon>
        <taxon>Bacillota</taxon>
        <taxon>Bacilli</taxon>
        <taxon>Bacillales</taxon>
        <taxon>Guptibacillaceae</taxon>
        <taxon>Guptibacillus</taxon>
    </lineage>
</organism>
<dbReference type="GO" id="GO:0009847">
    <property type="term" value="P:spore germination"/>
    <property type="evidence" value="ECO:0007669"/>
    <property type="project" value="InterPro"/>
</dbReference>
<dbReference type="Pfam" id="PF03845">
    <property type="entry name" value="Spore_permease"/>
    <property type="match status" value="1"/>
</dbReference>
<evidence type="ECO:0000256" key="6">
    <source>
        <dbReference type="ARBA" id="ARBA00022989"/>
    </source>
</evidence>
<feature type="transmembrane region" description="Helical" evidence="8">
    <location>
        <begin position="183"/>
        <end position="202"/>
    </location>
</feature>